<dbReference type="Gene3D" id="3.40.50.150">
    <property type="entry name" value="Vaccinia Virus protein VP39"/>
    <property type="match status" value="1"/>
</dbReference>
<dbReference type="Proteomes" id="UP000199664">
    <property type="component" value="Unassembled WGS sequence"/>
</dbReference>
<dbReference type="STRING" id="1036779.SAMN04515666_110202"/>
<reference evidence="2" key="1">
    <citation type="submission" date="2016-10" db="EMBL/GenBank/DDBJ databases">
        <authorList>
            <person name="Varghese N."/>
            <person name="Submissions S."/>
        </authorList>
    </citation>
    <scope>NUCLEOTIDE SEQUENCE [LARGE SCALE GENOMIC DNA]</scope>
    <source>
        <strain evidence="2">LMG 26383,CCUG 61248,R- 45681</strain>
    </source>
</reference>
<evidence type="ECO:0000313" key="1">
    <source>
        <dbReference type="EMBL" id="SEM37899.1"/>
    </source>
</evidence>
<dbReference type="EMBL" id="FOAN01000010">
    <property type="protein sequence ID" value="SEM37899.1"/>
    <property type="molecule type" value="Genomic_DNA"/>
</dbReference>
<dbReference type="RefSeq" id="WP_091841242.1">
    <property type="nucleotide sequence ID" value="NZ_FOAN01000010.1"/>
</dbReference>
<dbReference type="InterPro" id="IPR029063">
    <property type="entry name" value="SAM-dependent_MTases_sf"/>
</dbReference>
<keyword evidence="2" id="KW-1185">Reference proteome</keyword>
<gene>
    <name evidence="1" type="ORF">SAMN04515666_110202</name>
</gene>
<keyword evidence="1" id="KW-0489">Methyltransferase</keyword>
<dbReference type="PANTHER" id="PTHR43861">
    <property type="entry name" value="TRANS-ACONITATE 2-METHYLTRANSFERASE-RELATED"/>
    <property type="match status" value="1"/>
</dbReference>
<accession>A0A1H7XY68</accession>
<protein>
    <submittedName>
        <fullName evidence="1">Methyltransferase domain-containing protein</fullName>
    </submittedName>
</protein>
<dbReference type="OrthoDB" id="7537532at2"/>
<dbReference type="Pfam" id="PF13489">
    <property type="entry name" value="Methyltransf_23"/>
    <property type="match status" value="1"/>
</dbReference>
<sequence>MVGEMTSLDRRMLFDAGLIPGMRERLADGYARFRTAQAHAIAVAAPPEVGGQLGDYRVRDCPCCGAAPPEEAVLRNHGIDVVTCRECSLTYSKQVMDERADAARYQASDLDIESMRLRCSGPYLELESARAQYYLDCLEQWSPGIGTLLDIGCGTGTTLVEAKARGWKVLGLEPGNAPVQVARERLGEGSGHSVIQGYFPKDLPADRPLFDAISILDVLEHFVDPIGFLKLIRRHLLPSGRLFVQVPNWDSLLVQLEGTASSVICTGHWTYFNPTTLPDVLARAGFDTLHVETVVSEIDRIAAFSDEAKSAAVGKLRPTEGNIAWPDDNGPQSAALLHRLGLGYKLIGVFAPSTQRG</sequence>
<dbReference type="AlphaFoldDB" id="A0A1H7XY68"/>
<name>A0A1H7XY68_9HYPH</name>
<organism evidence="1 2">
    <name type="scientific">Bosea lupini</name>
    <dbReference type="NCBI Taxonomy" id="1036779"/>
    <lineage>
        <taxon>Bacteria</taxon>
        <taxon>Pseudomonadati</taxon>
        <taxon>Pseudomonadota</taxon>
        <taxon>Alphaproteobacteria</taxon>
        <taxon>Hyphomicrobiales</taxon>
        <taxon>Boseaceae</taxon>
        <taxon>Bosea</taxon>
    </lineage>
</organism>
<dbReference type="SUPFAM" id="SSF53335">
    <property type="entry name" value="S-adenosyl-L-methionine-dependent methyltransferases"/>
    <property type="match status" value="1"/>
</dbReference>
<dbReference type="GO" id="GO:0008168">
    <property type="term" value="F:methyltransferase activity"/>
    <property type="evidence" value="ECO:0007669"/>
    <property type="project" value="UniProtKB-KW"/>
</dbReference>
<dbReference type="PANTHER" id="PTHR43861:SF6">
    <property type="entry name" value="METHYLTRANSFERASE TYPE 11"/>
    <property type="match status" value="1"/>
</dbReference>
<keyword evidence="1" id="KW-0808">Transferase</keyword>
<dbReference type="CDD" id="cd02440">
    <property type="entry name" value="AdoMet_MTases"/>
    <property type="match status" value="1"/>
</dbReference>
<dbReference type="GO" id="GO:0032259">
    <property type="term" value="P:methylation"/>
    <property type="evidence" value="ECO:0007669"/>
    <property type="project" value="UniProtKB-KW"/>
</dbReference>
<evidence type="ECO:0000313" key="2">
    <source>
        <dbReference type="Proteomes" id="UP000199664"/>
    </source>
</evidence>
<proteinExistence type="predicted"/>